<keyword evidence="2" id="KW-1133">Transmembrane helix</keyword>
<dbReference type="PANTHER" id="PTHR14009:SF9">
    <property type="entry name" value="LETM1-LIKE PROTEIN"/>
    <property type="match status" value="1"/>
</dbReference>
<protein>
    <submittedName>
        <fullName evidence="3">Uncharacterized protein LOC105635877 isoform X1</fullName>
    </submittedName>
</protein>
<evidence type="ECO:0000256" key="2">
    <source>
        <dbReference type="SAM" id="Phobius"/>
    </source>
</evidence>
<reference evidence="3" key="1">
    <citation type="submission" date="2018-02" db="EMBL/GenBank/DDBJ databases">
        <title>Rhizophora mucronata_Transcriptome.</title>
        <authorList>
            <person name="Meera S.P."/>
            <person name="Sreeshan A."/>
            <person name="Augustine A."/>
        </authorList>
    </citation>
    <scope>NUCLEOTIDE SEQUENCE</scope>
    <source>
        <tissue evidence="3">Leaf</tissue>
    </source>
</reference>
<dbReference type="PANTHER" id="PTHR14009">
    <property type="entry name" value="LEUCINE ZIPPER-EF-HAND CONTAINING TRANSMEMBRANE PROTEIN"/>
    <property type="match status" value="1"/>
</dbReference>
<organism evidence="3">
    <name type="scientific">Rhizophora mucronata</name>
    <name type="common">Asiatic mangrove</name>
    <dbReference type="NCBI Taxonomy" id="61149"/>
    <lineage>
        <taxon>Eukaryota</taxon>
        <taxon>Viridiplantae</taxon>
        <taxon>Streptophyta</taxon>
        <taxon>Embryophyta</taxon>
        <taxon>Tracheophyta</taxon>
        <taxon>Spermatophyta</taxon>
        <taxon>Magnoliopsida</taxon>
        <taxon>eudicotyledons</taxon>
        <taxon>Gunneridae</taxon>
        <taxon>Pentapetalae</taxon>
        <taxon>rosids</taxon>
        <taxon>fabids</taxon>
        <taxon>Malpighiales</taxon>
        <taxon>Rhizophoraceae</taxon>
        <taxon>Rhizophora</taxon>
    </lineage>
</organism>
<dbReference type="GO" id="GO:0005743">
    <property type="term" value="C:mitochondrial inner membrane"/>
    <property type="evidence" value="ECO:0007669"/>
    <property type="project" value="InterPro"/>
</dbReference>
<keyword evidence="2" id="KW-0812">Transmembrane</keyword>
<name>A0A2P2LIY4_RHIMU</name>
<dbReference type="InterPro" id="IPR044202">
    <property type="entry name" value="LETM1/MDM38-like"/>
</dbReference>
<accession>A0A2P2LIY4</accession>
<feature type="region of interest" description="Disordered" evidence="1">
    <location>
        <begin position="639"/>
        <end position="676"/>
    </location>
</feature>
<dbReference type="GO" id="GO:0030003">
    <property type="term" value="P:intracellular monoatomic cation homeostasis"/>
    <property type="evidence" value="ECO:0007669"/>
    <property type="project" value="TreeGrafter"/>
</dbReference>
<evidence type="ECO:0000256" key="1">
    <source>
        <dbReference type="SAM" id="MobiDB-lite"/>
    </source>
</evidence>
<evidence type="ECO:0000313" key="3">
    <source>
        <dbReference type="EMBL" id="MBX17910.1"/>
    </source>
</evidence>
<feature type="region of interest" description="Disordered" evidence="1">
    <location>
        <begin position="697"/>
        <end position="721"/>
    </location>
</feature>
<dbReference type="EMBL" id="GGEC01037426">
    <property type="protein sequence ID" value="MBX17910.1"/>
    <property type="molecule type" value="Transcribed_RNA"/>
</dbReference>
<proteinExistence type="predicted"/>
<dbReference type="AlphaFoldDB" id="A0A2P2LIY4"/>
<sequence length="905" mass="102044">MAVKLQHDSFIFSSMSNPCLSRHSIASSVSYKRVVHLERLMNNWGNTRKRCLMRLAFLGNGNHGVTYHMVGFKKLNLASCKPDRVICSRTLASSDDGVTVNGSPSVSANDDVEETRIKLSQSLRVKDYGDRFVQSLHDATRIFELAIKDHGLPSKLPWFSTSWLGIDKNAWVKTLSYQASVYCLLQAACEISSRGNGRDRDANIFVQRSLLRQSAPLESLIRDKLSAKQPKVCEWFWAEQVPSVVTSFVAYFEEDPRFFAATAVSGKSMLLDSRNESDISLLLLALTCVAAITKLGPTKVSCPQFSSMISDITGRLMDMLVDFIPIHQAYHSIKDIGLRREFLVHFGPRAAACRVKNEGSSEEVVFWVNLVQKQLQQAIDRERIWSKLTTSESIEVLEKDLAIFGFFIALGRSTKSYLFTNGLDVIDDPIESFIRYLIGGSVLYYPQLSSISSYQLYVEVVCEELDWLPFYLENICNPLPSHGHRNTKEGPPNAEAIPQVLDVCSYWMQSFIKYSEWLENPSHVKAVTFLSRGHDKLTECMEELGMPQTWKESNGDNVSWRIEPGIDSLISKEADSFDKALESVEEAVIRLERLLQELHVSSSSSGKEQLKAACSDLEKIRKLKKEAEFLEASFRAKADSLQQGEDEKEPESSNGNQIQYIKGKRKRNENLRPDGGSRKFQGLWNFFGRTLIKSLGPNMDVPEDESNLKKASSRDPVGSDSNDIRRFEVLRNELLELEKRVQRWTNHSENEEDIKFTDGINDDTGIAQLVKVQRKENIIGKSFDKMKETTTDVLQGTQLLAIDVAAAMGLLRRALIGDELTEKEKQAVRRTMTDLASVVPIGFLMLLPVTAVGHAAMLAFIQRYIPALIPSTYGPERLDLLRQLEKMKEIKSSEVDAKENAEELA</sequence>
<feature type="transmembrane region" description="Helical" evidence="2">
    <location>
        <begin position="838"/>
        <end position="861"/>
    </location>
</feature>
<keyword evidence="2" id="KW-0472">Membrane</keyword>